<dbReference type="PROSITE" id="PS00104">
    <property type="entry name" value="EPSP_SYNTHASE_1"/>
    <property type="match status" value="1"/>
</dbReference>
<dbReference type="EC" id="2.5.1.19" evidence="9"/>
<comment type="caution">
    <text evidence="9">Lacks conserved residue(s) required for the propagation of feature annotation.</text>
</comment>
<gene>
    <name evidence="9" type="primary">aroA</name>
    <name evidence="11" type="ORF">HGMM_F37H05C07</name>
</gene>
<feature type="binding site" evidence="9">
    <location>
        <position position="119"/>
    </location>
    <ligand>
        <name>phosphoenolpyruvate</name>
        <dbReference type="ChEBI" id="CHEBI:58702"/>
    </ligand>
</feature>
<accession>H5SJS8</accession>
<dbReference type="Pfam" id="PF00275">
    <property type="entry name" value="EPSP_synthase"/>
    <property type="match status" value="1"/>
</dbReference>
<evidence type="ECO:0000256" key="3">
    <source>
        <dbReference type="ARBA" id="ARBA00009948"/>
    </source>
</evidence>
<evidence type="ECO:0000256" key="6">
    <source>
        <dbReference type="ARBA" id="ARBA00022679"/>
    </source>
</evidence>
<feature type="binding site" evidence="9">
    <location>
        <position position="337"/>
    </location>
    <ligand>
        <name>3-phosphoshikimate</name>
        <dbReference type="ChEBI" id="CHEBI:145989"/>
    </ligand>
</feature>
<dbReference type="NCBIfam" id="TIGR01356">
    <property type="entry name" value="aroA"/>
    <property type="match status" value="1"/>
</dbReference>
<organism evidence="11">
    <name type="scientific">uncultured Acetothermia bacterium</name>
    <dbReference type="NCBI Taxonomy" id="236499"/>
    <lineage>
        <taxon>Bacteria</taxon>
        <taxon>Candidatus Bipolaricaulota</taxon>
        <taxon>environmental samples</taxon>
    </lineage>
</organism>
<evidence type="ECO:0000256" key="5">
    <source>
        <dbReference type="ARBA" id="ARBA00022605"/>
    </source>
</evidence>
<evidence type="ECO:0000259" key="10">
    <source>
        <dbReference type="Pfam" id="PF00275"/>
    </source>
</evidence>
<feature type="domain" description="Enolpyruvate transferase" evidence="10">
    <location>
        <begin position="7"/>
        <end position="418"/>
    </location>
</feature>
<dbReference type="PANTHER" id="PTHR21090:SF5">
    <property type="entry name" value="PENTAFUNCTIONAL AROM POLYPEPTIDE"/>
    <property type="match status" value="1"/>
</dbReference>
<dbReference type="PIRSF" id="PIRSF000505">
    <property type="entry name" value="EPSPS"/>
    <property type="match status" value="1"/>
</dbReference>
<dbReference type="CDD" id="cd01556">
    <property type="entry name" value="EPSP_synthase"/>
    <property type="match status" value="1"/>
</dbReference>
<feature type="binding site" evidence="9">
    <location>
        <position position="163"/>
    </location>
    <ligand>
        <name>3-phosphoshikimate</name>
        <dbReference type="ChEBI" id="CHEBI:145989"/>
    </ligand>
</feature>
<comment type="subunit">
    <text evidence="9">Monomer.</text>
</comment>
<dbReference type="PROSITE" id="PS00885">
    <property type="entry name" value="EPSP_SYNTHASE_2"/>
    <property type="match status" value="1"/>
</dbReference>
<evidence type="ECO:0000256" key="2">
    <source>
        <dbReference type="ARBA" id="ARBA00004811"/>
    </source>
</evidence>
<dbReference type="AlphaFoldDB" id="H5SJS8"/>
<feature type="binding site" evidence="9">
    <location>
        <position position="26"/>
    </location>
    <ligand>
        <name>3-phosphoshikimate</name>
        <dbReference type="ChEBI" id="CHEBI:145989"/>
    </ligand>
</feature>
<keyword evidence="6 9" id="KW-0808">Transferase</keyword>
<reference evidence="11" key="1">
    <citation type="journal article" date="2005" name="Environ. Microbiol.">
        <title>Genetic and functional properties of uncultivated thermophilic crenarchaeotes from a subsurface gold mine as revealed by analysis of genome fragments.</title>
        <authorList>
            <person name="Nunoura T."/>
            <person name="Hirayama H."/>
            <person name="Takami H."/>
            <person name="Oida H."/>
            <person name="Nishi S."/>
            <person name="Shimamura S."/>
            <person name="Suzuki Y."/>
            <person name="Inagaki F."/>
            <person name="Takai K."/>
            <person name="Nealson K.H."/>
            <person name="Horikoshi K."/>
        </authorList>
    </citation>
    <scope>NUCLEOTIDE SEQUENCE</scope>
</reference>
<dbReference type="InterPro" id="IPR023193">
    <property type="entry name" value="EPSP_synthase_CS"/>
</dbReference>
<dbReference type="GO" id="GO:0009073">
    <property type="term" value="P:aromatic amino acid family biosynthetic process"/>
    <property type="evidence" value="ECO:0007669"/>
    <property type="project" value="UniProtKB-KW"/>
</dbReference>
<evidence type="ECO:0000256" key="4">
    <source>
        <dbReference type="ARBA" id="ARBA00022490"/>
    </source>
</evidence>
<comment type="pathway">
    <text evidence="2 9">Metabolic intermediate biosynthesis; chorismate biosynthesis; chorismate from D-erythrose 4-phosphate and phosphoenolpyruvate: step 6/7.</text>
</comment>
<name>H5SJS8_9BACT</name>
<evidence type="ECO:0000256" key="1">
    <source>
        <dbReference type="ARBA" id="ARBA00002174"/>
    </source>
</evidence>
<dbReference type="InterPro" id="IPR013792">
    <property type="entry name" value="RNA3'P_cycl/enolpyr_Trfase_a/b"/>
</dbReference>
<feature type="binding site" evidence="9">
    <location>
        <position position="162"/>
    </location>
    <ligand>
        <name>3-phosphoshikimate</name>
        <dbReference type="ChEBI" id="CHEBI:145989"/>
    </ligand>
</feature>
<dbReference type="InterPro" id="IPR036968">
    <property type="entry name" value="Enolpyruvate_Tfrase_sf"/>
</dbReference>
<comment type="catalytic activity">
    <reaction evidence="8">
        <text>3-phosphoshikimate + phosphoenolpyruvate = 5-O-(1-carboxyvinyl)-3-phosphoshikimate + phosphate</text>
        <dbReference type="Rhea" id="RHEA:21256"/>
        <dbReference type="ChEBI" id="CHEBI:43474"/>
        <dbReference type="ChEBI" id="CHEBI:57701"/>
        <dbReference type="ChEBI" id="CHEBI:58702"/>
        <dbReference type="ChEBI" id="CHEBI:145989"/>
        <dbReference type="EC" id="2.5.1.19"/>
    </reaction>
    <physiologicalReaction direction="left-to-right" evidence="8">
        <dbReference type="Rhea" id="RHEA:21257"/>
    </physiologicalReaction>
</comment>
<dbReference type="GO" id="GO:0009423">
    <property type="term" value="P:chorismate biosynthetic process"/>
    <property type="evidence" value="ECO:0007669"/>
    <property type="project" value="UniProtKB-UniRule"/>
</dbReference>
<dbReference type="GO" id="GO:0003866">
    <property type="term" value="F:3-phosphoshikimate 1-carboxyvinyltransferase activity"/>
    <property type="evidence" value="ECO:0007669"/>
    <property type="project" value="UniProtKB-UniRule"/>
</dbReference>
<dbReference type="SUPFAM" id="SSF55205">
    <property type="entry name" value="EPT/RTPC-like"/>
    <property type="match status" value="1"/>
</dbReference>
<reference evidence="11" key="2">
    <citation type="journal article" date="2012" name="PLoS ONE">
        <title>A Deeply Branching Thermophilic Bacterium with an Ancient Acetyl-CoA Pathway Dominates a Subsurface Ecosystem.</title>
        <authorList>
            <person name="Takami H."/>
            <person name="Noguchi H."/>
            <person name="Takaki Y."/>
            <person name="Uchiyama I."/>
            <person name="Toyoda A."/>
            <person name="Nishi S."/>
            <person name="Chee G.-J."/>
            <person name="Arai W."/>
            <person name="Nunoura T."/>
            <person name="Itoh T."/>
            <person name="Hattori M."/>
            <person name="Takai K."/>
        </authorList>
    </citation>
    <scope>NUCLEOTIDE SEQUENCE</scope>
</reference>
<feature type="binding site" evidence="9">
    <location>
        <position position="310"/>
    </location>
    <ligand>
        <name>3-phosphoshikimate</name>
        <dbReference type="ChEBI" id="CHEBI:145989"/>
    </ligand>
</feature>
<keyword evidence="7 9" id="KW-0057">Aromatic amino acid biosynthesis</keyword>
<proteinExistence type="inferred from homology"/>
<protein>
    <recommendedName>
        <fullName evidence="9">3-phosphoshikimate 1-carboxyvinyltransferase</fullName>
        <ecNumber evidence="9">2.5.1.19</ecNumber>
    </recommendedName>
    <alternativeName>
        <fullName evidence="9">5-enolpyruvylshikimate-3-phosphate synthase</fullName>
        <shortName evidence="9">EPSP synthase</shortName>
        <shortName evidence="9">EPSPS</shortName>
    </alternativeName>
</protein>
<evidence type="ECO:0000256" key="8">
    <source>
        <dbReference type="ARBA" id="ARBA00044633"/>
    </source>
</evidence>
<dbReference type="InterPro" id="IPR001986">
    <property type="entry name" value="Enolpyruvate_Tfrase_dom"/>
</dbReference>
<feature type="binding site" evidence="9">
    <location>
        <position position="164"/>
    </location>
    <ligand>
        <name>3-phosphoshikimate</name>
        <dbReference type="ChEBI" id="CHEBI:145989"/>
    </ligand>
</feature>
<dbReference type="Gene3D" id="3.65.10.10">
    <property type="entry name" value="Enolpyruvate transferase domain"/>
    <property type="match status" value="2"/>
</dbReference>
<dbReference type="FunFam" id="3.65.10.10:FF:000005">
    <property type="entry name" value="3-phosphoshikimate 1-carboxyvinyltransferase"/>
    <property type="match status" value="1"/>
</dbReference>
<feature type="binding site" evidence="9">
    <location>
        <position position="21"/>
    </location>
    <ligand>
        <name>3-phosphoshikimate</name>
        <dbReference type="ChEBI" id="CHEBI:145989"/>
    </ligand>
</feature>
<comment type="subcellular location">
    <subcellularLocation>
        <location evidence="9">Cytoplasm</location>
    </subcellularLocation>
</comment>
<feature type="binding site" evidence="9">
    <location>
        <position position="22"/>
    </location>
    <ligand>
        <name>3-phosphoshikimate</name>
        <dbReference type="ChEBI" id="CHEBI:145989"/>
    </ligand>
</feature>
<comment type="similarity">
    <text evidence="3 9">Belongs to the EPSP synthase family.</text>
</comment>
<dbReference type="GO" id="GO:0005737">
    <property type="term" value="C:cytoplasm"/>
    <property type="evidence" value="ECO:0007669"/>
    <property type="project" value="UniProtKB-SubCell"/>
</dbReference>
<keyword evidence="4 9" id="KW-0963">Cytoplasm</keyword>
<dbReference type="GO" id="GO:0008652">
    <property type="term" value="P:amino acid biosynthetic process"/>
    <property type="evidence" value="ECO:0007669"/>
    <property type="project" value="UniProtKB-KW"/>
</dbReference>
<feature type="binding site" evidence="9">
    <location>
        <position position="91"/>
    </location>
    <ligand>
        <name>phosphoenolpyruvate</name>
        <dbReference type="ChEBI" id="CHEBI:58702"/>
    </ligand>
</feature>
<keyword evidence="5 9" id="KW-0028">Amino-acid biosynthesis</keyword>
<sequence>MRKVIRPVRGLRGVLRVPGDKSISHRALIFGALADGAVRIENLSPARDVQSTAHALGVLGVRLGGAGGEVFVHTATGFSPPSQTLDVGNSGTTIRLLAGLLAGQNFSATLTGDASLRKRPMKRVIDPLTQMGAQIESTGGFAPLKIIGQKLRGIRYELPVASSQVKSALLLAGLHAHGTTTVIEPSPTRDHSERMLRYLGVPVEISHRAISVQGGARPQPKPLIVPGDFSSAAFFLVAGALVPDAQITIQAVGVNPTRTGLLDVLRAMGAQIALKNEREVAHEPWGDLTVQTSELRAVRVGGALIPKIIDELPILAICATQAHGVTIIQDAQELRVKETDRIRAVTENLTRMGAQVEERPDGWVIPGPQPLHGAVLDSFGDHRIAMAFAIAGLIAHGETIIEGAEWVEISYPGFFEDLEHLSVYD</sequence>
<dbReference type="InterPro" id="IPR006264">
    <property type="entry name" value="EPSP_synthase"/>
</dbReference>
<feature type="binding site" evidence="9">
    <location>
        <position position="164"/>
    </location>
    <ligand>
        <name>phosphoenolpyruvate</name>
        <dbReference type="ChEBI" id="CHEBI:58702"/>
    </ligand>
</feature>
<comment type="function">
    <text evidence="1 9">Catalyzes the transfer of the enolpyruvyl moiety of phosphoenolpyruvate (PEP) to the 5-hydroxyl of shikimate-3-phosphate (S3P) to produce enolpyruvyl shikimate-3-phosphate and inorganic phosphate.</text>
</comment>
<dbReference type="PANTHER" id="PTHR21090">
    <property type="entry name" value="AROM/DEHYDROQUINATE SYNTHASE"/>
    <property type="match status" value="1"/>
</dbReference>
<evidence type="ECO:0000256" key="9">
    <source>
        <dbReference type="HAMAP-Rule" id="MF_00210"/>
    </source>
</evidence>
<feature type="active site" description="Proton acceptor" evidence="9">
    <location>
        <position position="310"/>
    </location>
</feature>
<feature type="binding site" evidence="9">
    <location>
        <position position="383"/>
    </location>
    <ligand>
        <name>phosphoenolpyruvate</name>
        <dbReference type="ChEBI" id="CHEBI:58702"/>
    </ligand>
</feature>
<dbReference type="HAMAP" id="MF_00210">
    <property type="entry name" value="EPSP_synth"/>
    <property type="match status" value="1"/>
</dbReference>
<feature type="binding site" evidence="9">
    <location>
        <position position="341"/>
    </location>
    <ligand>
        <name>phosphoenolpyruvate</name>
        <dbReference type="ChEBI" id="CHEBI:58702"/>
    </ligand>
</feature>
<feature type="binding site" evidence="9">
    <location>
        <position position="21"/>
    </location>
    <ligand>
        <name>phosphoenolpyruvate</name>
        <dbReference type="ChEBI" id="CHEBI:58702"/>
    </ligand>
</feature>
<dbReference type="UniPathway" id="UPA00053">
    <property type="reaction ID" value="UER00089"/>
</dbReference>
<evidence type="ECO:0000313" key="11">
    <source>
        <dbReference type="EMBL" id="BAL56414.1"/>
    </source>
</evidence>
<dbReference type="EMBL" id="AP011747">
    <property type="protein sequence ID" value="BAL56414.1"/>
    <property type="molecule type" value="Genomic_DNA"/>
</dbReference>
<evidence type="ECO:0000256" key="7">
    <source>
        <dbReference type="ARBA" id="ARBA00023141"/>
    </source>
</evidence>
<dbReference type="FunFam" id="3.65.10.10:FF:000006">
    <property type="entry name" value="3-phosphoshikimate 1-carboxyvinyltransferase"/>
    <property type="match status" value="1"/>
</dbReference>